<dbReference type="Proteomes" id="UP000228711">
    <property type="component" value="Unassembled WGS sequence"/>
</dbReference>
<dbReference type="PANTHER" id="PTHR13887:SF14">
    <property type="entry name" value="DISULFIDE BOND FORMATION PROTEIN D"/>
    <property type="match status" value="1"/>
</dbReference>
<proteinExistence type="inferred from homology"/>
<comment type="caution">
    <text evidence="8">The sequence shown here is derived from an EMBL/GenBank/DDBJ whole genome shotgun (WGS) entry which is preliminary data.</text>
</comment>
<feature type="transmembrane region" description="Helical" evidence="6">
    <location>
        <begin position="12"/>
        <end position="30"/>
    </location>
</feature>
<evidence type="ECO:0000256" key="5">
    <source>
        <dbReference type="ARBA" id="ARBA00023284"/>
    </source>
</evidence>
<dbReference type="Gene3D" id="3.40.30.10">
    <property type="entry name" value="Glutaredoxin"/>
    <property type="match status" value="1"/>
</dbReference>
<keyword evidence="5" id="KW-0676">Redox-active center</keyword>
<keyword evidence="2" id="KW-0732">Signal</keyword>
<organism evidence="8 9">
    <name type="scientific">Candidatus Kerfeldbacteria bacterium CG08_land_8_20_14_0_20_42_7</name>
    <dbReference type="NCBI Taxonomy" id="2014245"/>
    <lineage>
        <taxon>Bacteria</taxon>
        <taxon>Candidatus Kerfeldiibacteriota</taxon>
    </lineage>
</organism>
<dbReference type="AlphaFoldDB" id="A0A2H0YT49"/>
<protein>
    <recommendedName>
        <fullName evidence="7">Thioredoxin domain-containing protein</fullName>
    </recommendedName>
</protein>
<dbReference type="EMBL" id="PEXV01000066">
    <property type="protein sequence ID" value="PIS41674.1"/>
    <property type="molecule type" value="Genomic_DNA"/>
</dbReference>
<evidence type="ECO:0000259" key="7">
    <source>
        <dbReference type="PROSITE" id="PS51352"/>
    </source>
</evidence>
<keyword evidence="6" id="KW-1133">Transmembrane helix</keyword>
<sequence>MNEQPRTWLKKNGPLIVIAGFAVLALLYLGDSVVNQRSQRISLTPIVPEISSDDPYQGNKDATVTVIEFGEFSCSACAAEVSVVKDIINDYGEDVLFVWKDAPLDTLSSETRLASIAAQCAAKQNKFWEMQEALFLKQSELGRDLYLATAEDLKLDVELFTSCFDNRETNKIVNRNIQEANDAFINATPTFYINGIKYEGYMEYVDFIDAFSQ</sequence>
<feature type="domain" description="Thioredoxin" evidence="7">
    <location>
        <begin position="27"/>
        <end position="213"/>
    </location>
</feature>
<evidence type="ECO:0000256" key="4">
    <source>
        <dbReference type="ARBA" id="ARBA00023157"/>
    </source>
</evidence>
<keyword evidence="6" id="KW-0472">Membrane</keyword>
<dbReference type="PROSITE" id="PS51352">
    <property type="entry name" value="THIOREDOXIN_2"/>
    <property type="match status" value="1"/>
</dbReference>
<keyword evidence="4" id="KW-1015">Disulfide bond</keyword>
<keyword evidence="3" id="KW-0560">Oxidoreductase</keyword>
<dbReference type="InterPro" id="IPR036249">
    <property type="entry name" value="Thioredoxin-like_sf"/>
</dbReference>
<keyword evidence="6" id="KW-0812">Transmembrane</keyword>
<evidence type="ECO:0000256" key="6">
    <source>
        <dbReference type="SAM" id="Phobius"/>
    </source>
</evidence>
<name>A0A2H0YT49_9BACT</name>
<reference evidence="9" key="1">
    <citation type="submission" date="2017-09" db="EMBL/GenBank/DDBJ databases">
        <title>Depth-based differentiation of microbial function through sediment-hosted aquifers and enrichment of novel symbionts in the deep terrestrial subsurface.</title>
        <authorList>
            <person name="Probst A.J."/>
            <person name="Ladd B."/>
            <person name="Jarett J.K."/>
            <person name="Geller-Mcgrath D.E."/>
            <person name="Sieber C.M.K."/>
            <person name="Emerson J.B."/>
            <person name="Anantharaman K."/>
            <person name="Thomas B.C."/>
            <person name="Malmstrom R."/>
            <person name="Stieglmeier M."/>
            <person name="Klingl A."/>
            <person name="Woyke T."/>
            <person name="Ryan C.M."/>
            <person name="Banfield J.F."/>
        </authorList>
    </citation>
    <scope>NUCLEOTIDE SEQUENCE [LARGE SCALE GENOMIC DNA]</scope>
</reference>
<comment type="similarity">
    <text evidence="1">Belongs to the thioredoxin family. DsbA subfamily.</text>
</comment>
<dbReference type="InterPro" id="IPR013766">
    <property type="entry name" value="Thioredoxin_domain"/>
</dbReference>
<dbReference type="PANTHER" id="PTHR13887">
    <property type="entry name" value="GLUTATHIONE S-TRANSFERASE KAPPA"/>
    <property type="match status" value="1"/>
</dbReference>
<evidence type="ECO:0000313" key="9">
    <source>
        <dbReference type="Proteomes" id="UP000228711"/>
    </source>
</evidence>
<evidence type="ECO:0000256" key="3">
    <source>
        <dbReference type="ARBA" id="ARBA00023002"/>
    </source>
</evidence>
<evidence type="ECO:0000256" key="1">
    <source>
        <dbReference type="ARBA" id="ARBA00005791"/>
    </source>
</evidence>
<accession>A0A2H0YT49</accession>
<dbReference type="InterPro" id="IPR012336">
    <property type="entry name" value="Thioredoxin-like_fold"/>
</dbReference>
<evidence type="ECO:0000313" key="8">
    <source>
        <dbReference type="EMBL" id="PIS41674.1"/>
    </source>
</evidence>
<dbReference type="SUPFAM" id="SSF52833">
    <property type="entry name" value="Thioredoxin-like"/>
    <property type="match status" value="1"/>
</dbReference>
<dbReference type="GO" id="GO:0016491">
    <property type="term" value="F:oxidoreductase activity"/>
    <property type="evidence" value="ECO:0007669"/>
    <property type="project" value="UniProtKB-KW"/>
</dbReference>
<dbReference type="Pfam" id="PF13462">
    <property type="entry name" value="Thioredoxin_4"/>
    <property type="match status" value="1"/>
</dbReference>
<evidence type="ECO:0000256" key="2">
    <source>
        <dbReference type="ARBA" id="ARBA00022729"/>
    </source>
</evidence>
<gene>
    <name evidence="8" type="ORF">COT25_01790</name>
</gene>